<dbReference type="SUPFAM" id="SSF53098">
    <property type="entry name" value="Ribonuclease H-like"/>
    <property type="match status" value="1"/>
</dbReference>
<dbReference type="Gene3D" id="3.30.420.10">
    <property type="entry name" value="Ribonuclease H-like superfamily/Ribonuclease H"/>
    <property type="match status" value="1"/>
</dbReference>
<dbReference type="Gramene" id="evm.model.10.819">
    <property type="protein sequence ID" value="cds.evm.model.10.819"/>
    <property type="gene ID" value="evm.TU.10.819"/>
</dbReference>
<dbReference type="SUPFAM" id="SSF56672">
    <property type="entry name" value="DNA/RNA polymerases"/>
    <property type="match status" value="1"/>
</dbReference>
<keyword evidence="4" id="KW-1185">Reference proteome</keyword>
<evidence type="ECO:0000313" key="3">
    <source>
        <dbReference type="EnsemblPlants" id="cds.evm.model.10.819"/>
    </source>
</evidence>
<dbReference type="PANTHER" id="PTHR33116">
    <property type="entry name" value="REVERSE TRANSCRIPTASE ZINC-BINDING DOMAIN-CONTAINING PROTEIN-RELATED-RELATED"/>
    <property type="match status" value="1"/>
</dbReference>
<dbReference type="InterPro" id="IPR025836">
    <property type="entry name" value="Zn_knuckle_CX2CX4HX4C"/>
</dbReference>
<dbReference type="InterPro" id="IPR012337">
    <property type="entry name" value="RNaseH-like_sf"/>
</dbReference>
<dbReference type="InterPro" id="IPR044730">
    <property type="entry name" value="RNase_H-like_dom_plant"/>
</dbReference>
<dbReference type="InterPro" id="IPR043502">
    <property type="entry name" value="DNA/RNA_pol_sf"/>
</dbReference>
<dbReference type="InterPro" id="IPR000477">
    <property type="entry name" value="RT_dom"/>
</dbReference>
<dbReference type="InterPro" id="IPR036691">
    <property type="entry name" value="Endo/exonu/phosph_ase_sf"/>
</dbReference>
<dbReference type="Pfam" id="PF13966">
    <property type="entry name" value="zf-RVT"/>
    <property type="match status" value="1"/>
</dbReference>
<dbReference type="Pfam" id="PF13456">
    <property type="entry name" value="RVT_3"/>
    <property type="match status" value="1"/>
</dbReference>
<dbReference type="Pfam" id="PF00078">
    <property type="entry name" value="RVT_1"/>
    <property type="match status" value="1"/>
</dbReference>
<proteinExistence type="predicted"/>
<dbReference type="InterPro" id="IPR002156">
    <property type="entry name" value="RNaseH_domain"/>
</dbReference>
<accession>A0A803QQH9</accession>
<feature type="region of interest" description="Disordered" evidence="1">
    <location>
        <begin position="207"/>
        <end position="238"/>
    </location>
</feature>
<protein>
    <recommendedName>
        <fullName evidence="2">Reverse transcriptase domain-containing protein</fullName>
    </recommendedName>
</protein>
<dbReference type="PANTHER" id="PTHR33116:SF86">
    <property type="entry name" value="REVERSE TRANSCRIPTASE DOMAIN-CONTAINING PROTEIN"/>
    <property type="match status" value="1"/>
</dbReference>
<dbReference type="EnsemblPlants" id="evm.model.10.819">
    <property type="protein sequence ID" value="cds.evm.model.10.819"/>
    <property type="gene ID" value="evm.TU.10.819"/>
</dbReference>
<feature type="domain" description="Reverse transcriptase" evidence="2">
    <location>
        <begin position="796"/>
        <end position="1036"/>
    </location>
</feature>
<dbReference type="SUPFAM" id="SSF56219">
    <property type="entry name" value="DNase I-like"/>
    <property type="match status" value="1"/>
</dbReference>
<name>A0A803QQH9_CANSA</name>
<reference evidence="3" key="1">
    <citation type="submission" date="2021-03" db="UniProtKB">
        <authorList>
            <consortium name="EnsemblPlants"/>
        </authorList>
    </citation>
    <scope>IDENTIFICATION</scope>
</reference>
<dbReference type="EMBL" id="UZAU01000811">
    <property type="status" value="NOT_ANNOTATED_CDS"/>
    <property type="molecule type" value="Genomic_DNA"/>
</dbReference>
<dbReference type="PROSITE" id="PS50878">
    <property type="entry name" value="RT_POL"/>
    <property type="match status" value="1"/>
</dbReference>
<evidence type="ECO:0000256" key="1">
    <source>
        <dbReference type="SAM" id="MobiDB-lite"/>
    </source>
</evidence>
<dbReference type="Proteomes" id="UP000596661">
    <property type="component" value="Unassembled WGS sequence"/>
</dbReference>
<evidence type="ECO:0000259" key="2">
    <source>
        <dbReference type="PROSITE" id="PS50878"/>
    </source>
</evidence>
<organism evidence="3 4">
    <name type="scientific">Cannabis sativa</name>
    <name type="common">Hemp</name>
    <name type="synonym">Marijuana</name>
    <dbReference type="NCBI Taxonomy" id="3483"/>
    <lineage>
        <taxon>Eukaryota</taxon>
        <taxon>Viridiplantae</taxon>
        <taxon>Streptophyta</taxon>
        <taxon>Embryophyta</taxon>
        <taxon>Tracheophyta</taxon>
        <taxon>Spermatophyta</taxon>
        <taxon>Magnoliopsida</taxon>
        <taxon>eudicotyledons</taxon>
        <taxon>Gunneridae</taxon>
        <taxon>Pentapetalae</taxon>
        <taxon>rosids</taxon>
        <taxon>fabids</taxon>
        <taxon>Rosales</taxon>
        <taxon>Cannabaceae</taxon>
        <taxon>Cannabis</taxon>
    </lineage>
</organism>
<dbReference type="Pfam" id="PF14392">
    <property type="entry name" value="zf-CCHC_4"/>
    <property type="match status" value="1"/>
</dbReference>
<dbReference type="InterPro" id="IPR036397">
    <property type="entry name" value="RNaseH_sf"/>
</dbReference>
<dbReference type="GO" id="GO:0003676">
    <property type="term" value="F:nucleic acid binding"/>
    <property type="evidence" value="ECO:0007669"/>
    <property type="project" value="InterPro"/>
</dbReference>
<dbReference type="Gene3D" id="3.60.10.10">
    <property type="entry name" value="Endonuclease/exonuclease/phosphatase"/>
    <property type="match status" value="1"/>
</dbReference>
<feature type="region of interest" description="Disordered" evidence="1">
    <location>
        <begin position="1411"/>
        <end position="1437"/>
    </location>
</feature>
<dbReference type="CDD" id="cd06222">
    <property type="entry name" value="RNase_H_like"/>
    <property type="match status" value="1"/>
</dbReference>
<dbReference type="InterPro" id="IPR026960">
    <property type="entry name" value="RVT-Znf"/>
</dbReference>
<evidence type="ECO:0000313" key="4">
    <source>
        <dbReference type="Proteomes" id="UP000596661"/>
    </source>
</evidence>
<dbReference type="GO" id="GO:0004523">
    <property type="term" value="F:RNA-DNA hybrid ribonuclease activity"/>
    <property type="evidence" value="ECO:0007669"/>
    <property type="project" value="InterPro"/>
</dbReference>
<sequence>MLTFGCEGDKLRVLDREPFHFQNHHVVLHTPVVGLNFNSDDLKFTPFWVQVYRLPFLSKTKTLAVALGNIIGKFEDVFEDSLNEGWGPFLRIRVLMDVTKPLKRGRMISLGHVKDKFWVDFRYERLPEYCMECGIIGHPYNKCSVFLEKLDNGEEPALEYQPFIKGSPLPTSSYDRYRTDFAKGDAWPLLTRLAKKSFTAAVPQLHLRGHPQPRPLYAGESSHATERDDLNSNSPTNRIVQTPVVKPPSICFQPSLLHNSTIPCPTSSVSLDRRSYVPHGPPTSLIYHLFIYQLLPILLPAMPLPHTPYMPIIVTSTHLPLVSNSTTHPATAVMNISGKENSSPNVQSKRQNESLSLRQTLKRCRGNIVNDHESTLSVDENERLRVSTDFMDSVGDEDFSLLNFNNGLEVPRVGLSGGLMLLWKDDVDVSLNNFNVNVFDCYMAFHNGPCWHFTAFYGAPSLANRRHTWTLLKRLKDIAPLLPWMVIGDFNEILYSHNKQGGHLRSANQMDEFRSVLDSCQLNEQQFHGDPFTWIKGRHNVDTIKERLDWCFTNDSWNSHFQPLVTSHLDYYSSDHRAIAVNVLVIGSKQNTSPRKTRFRFEKMWLKDEEAATIIRRNWSADIAGNVAAVRSPSHVSQLKNSEAILDELLAKEEEYWHQRSRVDWLQCGDQNTKFFHAHASSRRAKNSIKTLITNHGVSVSGKSDLTRVICNYYDSLFASDGVSLDALHTVLDAIPATITPSMNLSLTRPFTSDEVVAALHSMSPDKSPGSDGMSAMFYQNYWSIVGDSVTEIVLGILNEGTDMSQLNKSIITLIPKVPNPTGMSDYRPISLCNVIYKLISKTIVLRFQKILPFVISETQSAFLSNRLITDNILVAFELVHHLRHKTQGKVGFAALKLDMSKAFDRVEWNSFSFSLNGEVVGHVQPHRGLRQGDPLSPYLFLICSEGLSRLLHYEEAIGNLDGLRLTRNSPAVSHLLFADDSWLFCRANDQSAVAIHRTLDIYHRASGQKLNNNKSVMSFSPNTQMAAQLFFAQTLNMPITECHESGGKEVLLKAVVQSIPTYAMSCFKLTKKFCNQLESMMANFWWGTNQNGTKIHWKRWNSLCKSKHEGGMGFRSFIHFNQALLAKQAWRIFNMPDSLLSRLLKHRYFSTTSFLDANIGHSPSYTWQSICWGRELLVKGMRFKVGNGHHITCGTDPWIPGHTNYKPISYHGPPNLLVSSLITDQRVWNLELLNSFFQPIDVEKILTIPLSFFASNDRLIWHHSTSGSYNVKSGFHLASSLEEQNTCSASDSNVAWWKFFWSLNLPPKIRIFAWKVHHNILPTATALYKRKIIDSAACSLCTSSWESVGHALFDCRHARNIWRDSKFLIDFNMAKTMQNGDYLQYLSSVYNKEDFELLVSTRITAKQKKHSVHTTATSDSTDFLPPRNRPQEQAPWSAPRFNGFKLNIDAATNTYQKLLGIGAILRDHNGMVIAALSKNVQGTFRSDEMEAKALFHALNWATQLQLVITHIETDALRVSTALNSSLVDLSCFSDIIFDVQCLLSFFPDVLVSHVKRSANQAAHGLAKYALGLDNDMCWIGEIPYPIFSVVVNDFNL</sequence>
<dbReference type="CDD" id="cd01650">
    <property type="entry name" value="RT_nLTR_like"/>
    <property type="match status" value="1"/>
</dbReference>